<comment type="caution">
    <text evidence="3">The sequence shown here is derived from an EMBL/GenBank/DDBJ whole genome shotgun (WGS) entry which is preliminary data.</text>
</comment>
<dbReference type="EMBL" id="CAJGYM010000113">
    <property type="protein sequence ID" value="CAD6198029.1"/>
    <property type="molecule type" value="Genomic_DNA"/>
</dbReference>
<organism evidence="3 4">
    <name type="scientific">Caenorhabditis auriculariae</name>
    <dbReference type="NCBI Taxonomy" id="2777116"/>
    <lineage>
        <taxon>Eukaryota</taxon>
        <taxon>Metazoa</taxon>
        <taxon>Ecdysozoa</taxon>
        <taxon>Nematoda</taxon>
        <taxon>Chromadorea</taxon>
        <taxon>Rhabditida</taxon>
        <taxon>Rhabditina</taxon>
        <taxon>Rhabditomorpha</taxon>
        <taxon>Rhabditoidea</taxon>
        <taxon>Rhabditidae</taxon>
        <taxon>Peloderinae</taxon>
        <taxon>Caenorhabditis</taxon>
    </lineage>
</organism>
<reference evidence="3" key="1">
    <citation type="submission" date="2020-10" db="EMBL/GenBank/DDBJ databases">
        <authorList>
            <person name="Kikuchi T."/>
        </authorList>
    </citation>
    <scope>NUCLEOTIDE SEQUENCE</scope>
    <source>
        <strain evidence="3">NKZ352</strain>
    </source>
</reference>
<feature type="domain" description="Peptidase S1" evidence="2">
    <location>
        <begin position="35"/>
        <end position="298"/>
    </location>
</feature>
<dbReference type="InterPro" id="IPR043504">
    <property type="entry name" value="Peptidase_S1_PA_chymotrypsin"/>
</dbReference>
<protein>
    <recommendedName>
        <fullName evidence="2">Peptidase S1 domain-containing protein</fullName>
    </recommendedName>
</protein>
<dbReference type="Pfam" id="PF00089">
    <property type="entry name" value="Trypsin"/>
    <property type="match status" value="2"/>
</dbReference>
<evidence type="ECO:0000256" key="1">
    <source>
        <dbReference type="ARBA" id="ARBA00023157"/>
    </source>
</evidence>
<dbReference type="InterPro" id="IPR001314">
    <property type="entry name" value="Peptidase_S1A"/>
</dbReference>
<dbReference type="PANTHER" id="PTHR24253:SF153">
    <property type="entry name" value="SERINE PROTEASE HEPSIN"/>
    <property type="match status" value="1"/>
</dbReference>
<dbReference type="GO" id="GO:0006508">
    <property type="term" value="P:proteolysis"/>
    <property type="evidence" value="ECO:0007669"/>
    <property type="project" value="InterPro"/>
</dbReference>
<sequence>MKNYVKNSDRSSCGKPGFIDVEKRGKTEKMVKLAPWAVLLHIDRHGDGSRAPAVCGGTLITRKHIITAAHCFRKETTVRAKKSSRECSREEGMTSEEALKRTKAIVGSTCSVVDPAINCFDELIGEEIKVVRVQIGDFFRKKCSQGNDYALLELERPVDDKFQAHHVCLPHIENVPLGDQKKLTAFGWGSDPLQEYNSIPTPFLQIVGLDRMGSEQCFEEVGDEMTKDALCTVELSKKNVCSGDSGGGITFQNKRRHYLAAIISYGSDCNSLVRGTRPKAQINTDISKYISQIATFIK</sequence>
<keyword evidence="1" id="KW-1015">Disulfide bond</keyword>
<proteinExistence type="predicted"/>
<name>A0A8S1HRM7_9PELO</name>
<accession>A0A8S1HRM7</accession>
<evidence type="ECO:0000313" key="3">
    <source>
        <dbReference type="EMBL" id="CAD6198029.1"/>
    </source>
</evidence>
<dbReference type="GO" id="GO:0004252">
    <property type="term" value="F:serine-type endopeptidase activity"/>
    <property type="evidence" value="ECO:0007669"/>
    <property type="project" value="InterPro"/>
</dbReference>
<evidence type="ECO:0000313" key="4">
    <source>
        <dbReference type="Proteomes" id="UP000835052"/>
    </source>
</evidence>
<dbReference type="PANTHER" id="PTHR24253">
    <property type="entry name" value="TRANSMEMBRANE PROTEASE SERINE"/>
    <property type="match status" value="1"/>
</dbReference>
<dbReference type="InterPro" id="IPR001254">
    <property type="entry name" value="Trypsin_dom"/>
</dbReference>
<dbReference type="Gene3D" id="2.40.10.10">
    <property type="entry name" value="Trypsin-like serine proteases"/>
    <property type="match status" value="1"/>
</dbReference>
<evidence type="ECO:0000259" key="2">
    <source>
        <dbReference type="PROSITE" id="PS50240"/>
    </source>
</evidence>
<dbReference type="InterPro" id="IPR009003">
    <property type="entry name" value="Peptidase_S1_PA"/>
</dbReference>
<dbReference type="PROSITE" id="PS50240">
    <property type="entry name" value="TRYPSIN_DOM"/>
    <property type="match status" value="1"/>
</dbReference>
<dbReference type="SMART" id="SM00020">
    <property type="entry name" value="Tryp_SPc"/>
    <property type="match status" value="1"/>
</dbReference>
<dbReference type="PROSITE" id="PS00134">
    <property type="entry name" value="TRYPSIN_HIS"/>
    <property type="match status" value="1"/>
</dbReference>
<dbReference type="SUPFAM" id="SSF50494">
    <property type="entry name" value="Trypsin-like serine proteases"/>
    <property type="match status" value="1"/>
</dbReference>
<keyword evidence="4" id="KW-1185">Reference proteome</keyword>
<dbReference type="OrthoDB" id="6353231at2759"/>
<gene>
    <name evidence="3" type="ORF">CAUJ_LOCUS13936</name>
</gene>
<dbReference type="PRINTS" id="PR00722">
    <property type="entry name" value="CHYMOTRYPSIN"/>
</dbReference>
<dbReference type="Proteomes" id="UP000835052">
    <property type="component" value="Unassembled WGS sequence"/>
</dbReference>
<dbReference type="AlphaFoldDB" id="A0A8S1HRM7"/>
<dbReference type="InterPro" id="IPR018114">
    <property type="entry name" value="TRYPSIN_HIS"/>
</dbReference>